<reference evidence="2" key="1">
    <citation type="submission" date="2024-04" db="EMBL/GenBank/DDBJ databases">
        <authorList>
            <consortium name="Molecular Ecology Group"/>
        </authorList>
    </citation>
    <scope>NUCLEOTIDE SEQUENCE</scope>
</reference>
<name>A0AAV2NS58_9HYME</name>
<proteinExistence type="predicted"/>
<keyword evidence="3" id="KW-1185">Reference proteome</keyword>
<dbReference type="AlphaFoldDB" id="A0AAV2NS58"/>
<evidence type="ECO:0000313" key="3">
    <source>
        <dbReference type="Proteomes" id="UP001497644"/>
    </source>
</evidence>
<organism evidence="2 3">
    <name type="scientific">Lasius platythorax</name>
    <dbReference type="NCBI Taxonomy" id="488582"/>
    <lineage>
        <taxon>Eukaryota</taxon>
        <taxon>Metazoa</taxon>
        <taxon>Ecdysozoa</taxon>
        <taxon>Arthropoda</taxon>
        <taxon>Hexapoda</taxon>
        <taxon>Insecta</taxon>
        <taxon>Pterygota</taxon>
        <taxon>Neoptera</taxon>
        <taxon>Endopterygota</taxon>
        <taxon>Hymenoptera</taxon>
        <taxon>Apocrita</taxon>
        <taxon>Aculeata</taxon>
        <taxon>Formicoidea</taxon>
        <taxon>Formicidae</taxon>
        <taxon>Formicinae</taxon>
        <taxon>Lasius</taxon>
        <taxon>Lasius</taxon>
    </lineage>
</organism>
<evidence type="ECO:0000313" key="2">
    <source>
        <dbReference type="EMBL" id="CAL1682728.1"/>
    </source>
</evidence>
<accession>A0AAV2NS58</accession>
<dbReference type="Proteomes" id="UP001497644">
    <property type="component" value="Chromosome 4"/>
</dbReference>
<feature type="compositionally biased region" description="Basic and acidic residues" evidence="1">
    <location>
        <begin position="76"/>
        <end position="85"/>
    </location>
</feature>
<evidence type="ECO:0000256" key="1">
    <source>
        <dbReference type="SAM" id="MobiDB-lite"/>
    </source>
</evidence>
<sequence length="85" mass="9420">MANRGPFPKGRPQKKHSCGLTTGVYTCYALLRPQHISLQQSRKLIHLLIGLLFTEKSEYIEPSRPEQNGSAASSLIDDRLGPLTS</sequence>
<dbReference type="EMBL" id="OZ034827">
    <property type="protein sequence ID" value="CAL1682728.1"/>
    <property type="molecule type" value="Genomic_DNA"/>
</dbReference>
<feature type="region of interest" description="Disordered" evidence="1">
    <location>
        <begin position="62"/>
        <end position="85"/>
    </location>
</feature>
<protein>
    <submittedName>
        <fullName evidence="2">Uncharacterized protein</fullName>
    </submittedName>
</protein>
<gene>
    <name evidence="2" type="ORF">LPLAT_LOCUS8611</name>
</gene>